<evidence type="ECO:0000313" key="3">
    <source>
        <dbReference type="Proteomes" id="UP001164743"/>
    </source>
</evidence>
<dbReference type="RefSeq" id="XP_053028895.1">
    <property type="nucleotide sequence ID" value="XM_053164936.1"/>
</dbReference>
<gene>
    <name evidence="2" type="ORF">PtA15_18A400</name>
</gene>
<evidence type="ECO:0000256" key="1">
    <source>
        <dbReference type="SAM" id="MobiDB-lite"/>
    </source>
</evidence>
<proteinExistence type="predicted"/>
<dbReference type="GeneID" id="77805830"/>
<name>A0ABY7D7W2_9BASI</name>
<organism evidence="2 3">
    <name type="scientific">Puccinia triticina</name>
    <dbReference type="NCBI Taxonomy" id="208348"/>
    <lineage>
        <taxon>Eukaryota</taxon>
        <taxon>Fungi</taxon>
        <taxon>Dikarya</taxon>
        <taxon>Basidiomycota</taxon>
        <taxon>Pucciniomycotina</taxon>
        <taxon>Pucciniomycetes</taxon>
        <taxon>Pucciniales</taxon>
        <taxon>Pucciniaceae</taxon>
        <taxon>Puccinia</taxon>
    </lineage>
</organism>
<reference evidence="2" key="1">
    <citation type="submission" date="2022-10" db="EMBL/GenBank/DDBJ databases">
        <title>Puccinia triticina Genome sequencing and assembly.</title>
        <authorList>
            <person name="Li C."/>
        </authorList>
    </citation>
    <scope>NUCLEOTIDE SEQUENCE</scope>
    <source>
        <strain evidence="2">Pt15</strain>
    </source>
</reference>
<accession>A0ABY7D7W2</accession>
<dbReference type="EMBL" id="CP110438">
    <property type="protein sequence ID" value="WAQ93340.1"/>
    <property type="molecule type" value="Genomic_DNA"/>
</dbReference>
<evidence type="ECO:0000313" key="2">
    <source>
        <dbReference type="EMBL" id="WAQ93340.1"/>
    </source>
</evidence>
<protein>
    <submittedName>
        <fullName evidence="2">Uncharacterized protein</fullName>
    </submittedName>
</protein>
<dbReference type="Proteomes" id="UP001164743">
    <property type="component" value="Chromosome 18A"/>
</dbReference>
<feature type="region of interest" description="Disordered" evidence="1">
    <location>
        <begin position="1"/>
        <end position="42"/>
    </location>
</feature>
<keyword evidence="3" id="KW-1185">Reference proteome</keyword>
<sequence length="209" mass="23879">MQDSQHVHPTRAKPPRGPPELPRSQLVHGQQPHERFPGSTSQDRVATQLAVWLLSPNHPSALCSETMAEWQSMGGLWNSLNHLEKNEVTEYLLNNVVGENFDQKLLLLHRLQRYMTRVNQDTIWWKQPLVDLKGRQANLLRNGEDLDLMEIGDILQFGNPEFAYNKLSANEVSDTLHELARVFDYYVIGASLAFSNEDDTTFERSVESG</sequence>